<dbReference type="AlphaFoldDB" id="A0A1H9W004"/>
<organism evidence="1 2">
    <name type="scientific">Gracilibacillus ureilyticus</name>
    <dbReference type="NCBI Taxonomy" id="531814"/>
    <lineage>
        <taxon>Bacteria</taxon>
        <taxon>Bacillati</taxon>
        <taxon>Bacillota</taxon>
        <taxon>Bacilli</taxon>
        <taxon>Bacillales</taxon>
        <taxon>Bacillaceae</taxon>
        <taxon>Gracilibacillus</taxon>
    </lineage>
</organism>
<keyword evidence="2" id="KW-1185">Reference proteome</keyword>
<dbReference type="EMBL" id="FOGL01000031">
    <property type="protein sequence ID" value="SES27134.1"/>
    <property type="molecule type" value="Genomic_DNA"/>
</dbReference>
<name>A0A1H9W004_9BACI</name>
<sequence>MDIYHYLKTFEKKRGALIQSQCMKQAPTHIKNIYHHYYIKKEKDFIALLHFIKENGNLEDVLAAIEYLKKIRSNRISTESIQFICEQSDEPNASTDYDDIAKQAEANLKAYQKLFYTTEKGVM</sequence>
<proteinExistence type="predicted"/>
<reference evidence="1 2" key="1">
    <citation type="submission" date="2016-10" db="EMBL/GenBank/DDBJ databases">
        <authorList>
            <person name="de Groot N.N."/>
        </authorList>
    </citation>
    <scope>NUCLEOTIDE SEQUENCE [LARGE SCALE GENOMIC DNA]</scope>
    <source>
        <strain evidence="1 2">CGMCC 1.7727</strain>
    </source>
</reference>
<dbReference type="STRING" id="531814.SAMN04487944_1313"/>
<protein>
    <submittedName>
        <fullName evidence="1">Uncharacterized protein</fullName>
    </submittedName>
</protein>
<accession>A0A1H9W004</accession>
<dbReference type="Proteomes" id="UP000199687">
    <property type="component" value="Unassembled WGS sequence"/>
</dbReference>
<evidence type="ECO:0000313" key="1">
    <source>
        <dbReference type="EMBL" id="SES27134.1"/>
    </source>
</evidence>
<gene>
    <name evidence="1" type="ORF">SAMN04487944_1313</name>
</gene>
<evidence type="ECO:0000313" key="2">
    <source>
        <dbReference type="Proteomes" id="UP000199687"/>
    </source>
</evidence>